<evidence type="ECO:0000256" key="3">
    <source>
        <dbReference type="ARBA" id="ARBA00022806"/>
    </source>
</evidence>
<accession>A0A6G1SN12</accession>
<comment type="domain">
    <text evidence="6">The Q motif is unique to and characteristic of the DEAD box family of RNA helicases and controls ATP binding and hydrolysis.</text>
</comment>
<dbReference type="GO" id="GO:0005524">
    <property type="term" value="F:ATP binding"/>
    <property type="evidence" value="ECO:0007669"/>
    <property type="project" value="UniProtKB-UniRule"/>
</dbReference>
<gene>
    <name evidence="9" type="primary">DDX55</name>
    <name evidence="9" type="ORF">g.14435</name>
</gene>
<dbReference type="EMBL" id="GGYP01007017">
    <property type="protein sequence ID" value="MDE51788.1"/>
    <property type="molecule type" value="Transcribed_RNA"/>
</dbReference>
<keyword evidence="1 6" id="KW-0547">Nucleotide-binding</keyword>
<dbReference type="InterPro" id="IPR025313">
    <property type="entry name" value="SPB4-like_CTE"/>
</dbReference>
<dbReference type="InterPro" id="IPR011545">
    <property type="entry name" value="DEAD/DEAH_box_helicase_dom"/>
</dbReference>
<protein>
    <recommendedName>
        <fullName evidence="6">ATP-dependent RNA helicase</fullName>
        <ecNumber evidence="6">3.6.4.13</ecNumber>
    </recommendedName>
</protein>
<dbReference type="PROSITE" id="PS51192">
    <property type="entry name" value="HELICASE_ATP_BIND_1"/>
    <property type="match status" value="1"/>
</dbReference>
<evidence type="ECO:0000256" key="1">
    <source>
        <dbReference type="ARBA" id="ARBA00022741"/>
    </source>
</evidence>
<comment type="catalytic activity">
    <reaction evidence="6">
        <text>ATP + H2O = ADP + phosphate + H(+)</text>
        <dbReference type="Rhea" id="RHEA:13065"/>
        <dbReference type="ChEBI" id="CHEBI:15377"/>
        <dbReference type="ChEBI" id="CHEBI:15378"/>
        <dbReference type="ChEBI" id="CHEBI:30616"/>
        <dbReference type="ChEBI" id="CHEBI:43474"/>
        <dbReference type="ChEBI" id="CHEBI:456216"/>
        <dbReference type="EC" id="3.6.4.13"/>
    </reaction>
</comment>
<dbReference type="EC" id="3.6.4.13" evidence="6"/>
<evidence type="ECO:0000259" key="8">
    <source>
        <dbReference type="PROSITE" id="PS51194"/>
    </source>
</evidence>
<dbReference type="GO" id="GO:0003723">
    <property type="term" value="F:RNA binding"/>
    <property type="evidence" value="ECO:0007669"/>
    <property type="project" value="UniProtKB-UniRule"/>
</dbReference>
<dbReference type="SMART" id="SM01178">
    <property type="entry name" value="DUF4217"/>
    <property type="match status" value="1"/>
</dbReference>
<dbReference type="Pfam" id="PF13959">
    <property type="entry name" value="CTE_SPB4"/>
    <property type="match status" value="1"/>
</dbReference>
<comment type="similarity">
    <text evidence="6">Belongs to the DEAD box helicase family.</text>
</comment>
<dbReference type="Gene3D" id="3.40.50.300">
    <property type="entry name" value="P-loop containing nucleotide triphosphate hydrolases"/>
    <property type="match status" value="2"/>
</dbReference>
<dbReference type="GO" id="GO:0003724">
    <property type="term" value="F:RNA helicase activity"/>
    <property type="evidence" value="ECO:0007669"/>
    <property type="project" value="UniProtKB-EC"/>
</dbReference>
<dbReference type="InterPro" id="IPR027417">
    <property type="entry name" value="P-loop_NTPase"/>
</dbReference>
<dbReference type="SMART" id="SM00490">
    <property type="entry name" value="HELICc"/>
    <property type="match status" value="1"/>
</dbReference>
<evidence type="ECO:0000256" key="4">
    <source>
        <dbReference type="ARBA" id="ARBA00022840"/>
    </source>
</evidence>
<keyword evidence="5 6" id="KW-0694">RNA-binding</keyword>
<comment type="function">
    <text evidence="6">RNA helicase.</text>
</comment>
<reference evidence="9" key="1">
    <citation type="submission" date="2018-10" db="EMBL/GenBank/DDBJ databases">
        <title>Transcriptome assembly of Aceria tosichella (Wheat curl mite) Type 2.</title>
        <authorList>
            <person name="Scully E.D."/>
            <person name="Geib S.M."/>
            <person name="Palmer N.A."/>
            <person name="Gupta A.K."/>
            <person name="Sarath G."/>
            <person name="Tatineni S."/>
        </authorList>
    </citation>
    <scope>NUCLEOTIDE SEQUENCE</scope>
    <source>
        <strain evidence="9">LincolnNE</strain>
    </source>
</reference>
<dbReference type="PROSITE" id="PS51194">
    <property type="entry name" value="HELICASE_CTER"/>
    <property type="match status" value="1"/>
</dbReference>
<dbReference type="SUPFAM" id="SSF52540">
    <property type="entry name" value="P-loop containing nucleoside triphosphate hydrolases"/>
    <property type="match status" value="2"/>
</dbReference>
<feature type="domain" description="Helicase C-terminal" evidence="8">
    <location>
        <begin position="288"/>
        <end position="439"/>
    </location>
</feature>
<evidence type="ECO:0000256" key="2">
    <source>
        <dbReference type="ARBA" id="ARBA00022801"/>
    </source>
</evidence>
<evidence type="ECO:0000259" key="7">
    <source>
        <dbReference type="PROSITE" id="PS51192"/>
    </source>
</evidence>
<name>A0A6G1SN12_9ACAR</name>
<evidence type="ECO:0000256" key="5">
    <source>
        <dbReference type="ARBA" id="ARBA00022884"/>
    </source>
</evidence>
<dbReference type="InterPro" id="IPR001650">
    <property type="entry name" value="Helicase_C-like"/>
</dbReference>
<dbReference type="SMART" id="SM00487">
    <property type="entry name" value="DEXDc"/>
    <property type="match status" value="1"/>
</dbReference>
<dbReference type="CDD" id="cd18787">
    <property type="entry name" value="SF2_C_DEAD"/>
    <property type="match status" value="1"/>
</dbReference>
<sequence>MNLMKNIEEAPVDCLQLGWDSLEISEGLLMILKKEFDFASMTPVQAATIPLMLKSKDVIVEAKTGSGKTLAFLIPIIELLIRKDKLTKINSHDVLALILSPTRELANQIHQVIRKILRNPILDGDRSLGSLLIVGGSNVSSNIEKYNKFGGNIIIATPGRLSALMEMTDNNLSSSIRKKLNFLVFDEADQLLSIGFEQNISSILNYLPKQRRTSLFSATQTSEVEDLIKSGLRNPIRVNVNKLDERKRKSRQSDCDPSKRLLMPNNLVNYYHVCDSYMQKLATMTALVMKDDYKKVLVFLSTCAQIDYFASCLENQFKDKKMTLLKLHRRLRNKRKSIFKRFKTSKRCILLATDILSRGIDVTDISLVVHVDLPVSPECYVHRSGRSGHQIKLSGISLLLLERHELDYVEMCRRRQIEMKPMSIDHLTNEIDIVNTKLAQSIRAKAQMDTDYRTLGMQAFVSYIRFYSTKLCLRQLLYPKVSIAQLAKSFCLLKLPSMPELKKNYKRLAEEFAMNDNDQTETQETNNE</sequence>
<keyword evidence="3 6" id="KW-0347">Helicase</keyword>
<dbReference type="Pfam" id="PF00270">
    <property type="entry name" value="DEAD"/>
    <property type="match status" value="1"/>
</dbReference>
<keyword evidence="2 6" id="KW-0378">Hydrolase</keyword>
<feature type="domain" description="Helicase ATP-binding" evidence="7">
    <location>
        <begin position="49"/>
        <end position="238"/>
    </location>
</feature>
<dbReference type="CDD" id="cd17960">
    <property type="entry name" value="DEADc_DDX55"/>
    <property type="match status" value="1"/>
</dbReference>
<keyword evidence="4 6" id="KW-0067">ATP-binding</keyword>
<evidence type="ECO:0000256" key="6">
    <source>
        <dbReference type="RuleBase" id="RU365068"/>
    </source>
</evidence>
<organism evidence="9">
    <name type="scientific">Aceria tosichella</name>
    <name type="common">wheat curl mite</name>
    <dbReference type="NCBI Taxonomy" id="561515"/>
    <lineage>
        <taxon>Eukaryota</taxon>
        <taxon>Metazoa</taxon>
        <taxon>Ecdysozoa</taxon>
        <taxon>Arthropoda</taxon>
        <taxon>Chelicerata</taxon>
        <taxon>Arachnida</taxon>
        <taxon>Acari</taxon>
        <taxon>Acariformes</taxon>
        <taxon>Trombidiformes</taxon>
        <taxon>Prostigmata</taxon>
        <taxon>Eupodina</taxon>
        <taxon>Eriophyoidea</taxon>
        <taxon>Eriophyidae</taxon>
        <taxon>Eriophyinae</taxon>
        <taxon>Aceriini</taxon>
        <taxon>Aceria</taxon>
    </lineage>
</organism>
<dbReference type="InterPro" id="IPR014001">
    <property type="entry name" value="Helicase_ATP-bd"/>
</dbReference>
<proteinExistence type="inferred from homology"/>
<dbReference type="GO" id="GO:0016787">
    <property type="term" value="F:hydrolase activity"/>
    <property type="evidence" value="ECO:0007669"/>
    <property type="project" value="UniProtKB-KW"/>
</dbReference>
<dbReference type="AlphaFoldDB" id="A0A6G1SN12"/>
<dbReference type="PANTHER" id="PTHR24031">
    <property type="entry name" value="RNA HELICASE"/>
    <property type="match status" value="1"/>
</dbReference>
<evidence type="ECO:0000313" key="9">
    <source>
        <dbReference type="EMBL" id="MDE51788.1"/>
    </source>
</evidence>
<dbReference type="Pfam" id="PF00271">
    <property type="entry name" value="Helicase_C"/>
    <property type="match status" value="1"/>
</dbReference>